<dbReference type="EMBL" id="VJOY01000001">
    <property type="protein sequence ID" value="TRX76667.1"/>
    <property type="molecule type" value="Genomic_DNA"/>
</dbReference>
<evidence type="ECO:0000313" key="1">
    <source>
        <dbReference type="EMBL" id="TRX76667.1"/>
    </source>
</evidence>
<dbReference type="Proteomes" id="UP000315235">
    <property type="component" value="Unassembled WGS sequence"/>
</dbReference>
<protein>
    <submittedName>
        <fullName evidence="1">Uncharacterized protein</fullName>
    </submittedName>
</protein>
<gene>
    <name evidence="1" type="ORF">FM069_01195</name>
</gene>
<reference evidence="1 2" key="1">
    <citation type="submission" date="2019-07" db="EMBL/GenBank/DDBJ databases">
        <title>Pseudomonas mangiferae sp. nov., isolated from bark of mango tree in Thailand.</title>
        <authorList>
            <person name="Srisuk N."/>
            <person name="Anurat P."/>
        </authorList>
    </citation>
    <scope>NUCLEOTIDE SEQUENCE [LARGE SCALE GENOMIC DNA]</scope>
    <source>
        <strain evidence="1 2">DMKU_BBB3-04</strain>
    </source>
</reference>
<evidence type="ECO:0000313" key="2">
    <source>
        <dbReference type="Proteomes" id="UP000315235"/>
    </source>
</evidence>
<dbReference type="RefSeq" id="WP_143486335.1">
    <property type="nucleotide sequence ID" value="NZ_VJOY01000001.1"/>
</dbReference>
<dbReference type="OrthoDB" id="9792323at2"/>
<accession>A0A553H4J9</accession>
<proteinExistence type="predicted"/>
<organism evidence="1 2">
    <name type="scientific">Pseudomonas mangiferae</name>
    <dbReference type="NCBI Taxonomy" id="2593654"/>
    <lineage>
        <taxon>Bacteria</taxon>
        <taxon>Pseudomonadati</taxon>
        <taxon>Pseudomonadota</taxon>
        <taxon>Gammaproteobacteria</taxon>
        <taxon>Pseudomonadales</taxon>
        <taxon>Pseudomonadaceae</taxon>
        <taxon>Pseudomonas</taxon>
    </lineage>
</organism>
<keyword evidence="2" id="KW-1185">Reference proteome</keyword>
<sequence>MSSLSLFLTQHHRAQALFVQNLANGAKFLCTSHIEAAWKWTYVHFERMGNRDRFLTGRRSTIKKPRESSSSYFGVTPRSSRFSSTTLTYQESEGWPVTTIISTLQSCREVSMLRYFSSALVFAPLFVFAADSAWHYEKELSGTYGSYGGTLGDMHTPGNHDENMAFQVTGEAAQRMFDAIGPDLRQEESCLDDPADRMRSRRNLVCVKSANGQHACYFGLGLKTGKTLPAVIC</sequence>
<dbReference type="AlphaFoldDB" id="A0A553H4J9"/>
<comment type="caution">
    <text evidence="1">The sequence shown here is derived from an EMBL/GenBank/DDBJ whole genome shotgun (WGS) entry which is preliminary data.</text>
</comment>
<name>A0A553H4J9_9PSED</name>